<evidence type="ECO:0000256" key="2">
    <source>
        <dbReference type="ARBA" id="ARBA00008061"/>
    </source>
</evidence>
<comment type="caution">
    <text evidence="10">The sequence shown here is derived from an EMBL/GenBank/DDBJ whole genome shotgun (WGS) entry which is preliminary data.</text>
</comment>
<evidence type="ECO:0000256" key="5">
    <source>
        <dbReference type="ARBA" id="ARBA00023277"/>
    </source>
</evidence>
<dbReference type="EMBL" id="AFFL01000002">
    <property type="protein sequence ID" value="EGJ39201.1"/>
    <property type="molecule type" value="Genomic_DNA"/>
</dbReference>
<dbReference type="SMART" id="SM00642">
    <property type="entry name" value="Aamy"/>
    <property type="match status" value="1"/>
</dbReference>
<dbReference type="NCBIfam" id="NF006971">
    <property type="entry name" value="PRK09441.1-4"/>
    <property type="match status" value="1"/>
</dbReference>
<dbReference type="Pfam" id="PF00128">
    <property type="entry name" value="Alpha-amylase"/>
    <property type="match status" value="1"/>
</dbReference>
<dbReference type="HOGENOM" id="CLU_024572_2_0_9"/>
<feature type="binding site" evidence="8">
    <location>
        <position position="244"/>
    </location>
    <ligand>
        <name>Ca(2+)</name>
        <dbReference type="ChEBI" id="CHEBI:29108"/>
        <label>1</label>
    </ligand>
</feature>
<evidence type="ECO:0000259" key="9">
    <source>
        <dbReference type="SMART" id="SM00642"/>
    </source>
</evidence>
<feature type="binding site" evidence="8">
    <location>
        <position position="192"/>
    </location>
    <ligand>
        <name>Ca(2+)</name>
        <dbReference type="ChEBI" id="CHEBI:29108"/>
        <label>2</label>
    </ligand>
</feature>
<dbReference type="Gene3D" id="2.40.30.140">
    <property type="match status" value="1"/>
</dbReference>
<dbReference type="PANTHER" id="PTHR43447">
    <property type="entry name" value="ALPHA-AMYLASE"/>
    <property type="match status" value="1"/>
</dbReference>
<dbReference type="GO" id="GO:0004556">
    <property type="term" value="F:alpha-amylase activity"/>
    <property type="evidence" value="ECO:0007669"/>
    <property type="project" value="UniProtKB-EC"/>
</dbReference>
<dbReference type="SUPFAM" id="SSF51445">
    <property type="entry name" value="(Trans)glycosidases"/>
    <property type="match status" value="1"/>
</dbReference>
<evidence type="ECO:0000256" key="1">
    <source>
        <dbReference type="ARBA" id="ARBA00001913"/>
    </source>
</evidence>
<dbReference type="NCBIfam" id="NF006968">
    <property type="entry name" value="PRK09441.1-1"/>
    <property type="match status" value="1"/>
</dbReference>
<dbReference type="RefSeq" id="WP_002921469.1">
    <property type="nucleotide sequence ID" value="NZ_GL890990.1"/>
</dbReference>
<dbReference type="GO" id="GO:0005975">
    <property type="term" value="P:carbohydrate metabolic process"/>
    <property type="evidence" value="ECO:0007669"/>
    <property type="project" value="InterPro"/>
</dbReference>
<reference evidence="10 11" key="1">
    <citation type="submission" date="2011-03" db="EMBL/GenBank/DDBJ databases">
        <authorList>
            <person name="Muzny D."/>
            <person name="Qin X."/>
            <person name="Deng J."/>
            <person name="Jiang H."/>
            <person name="Liu Y."/>
            <person name="Qu J."/>
            <person name="Song X.-Z."/>
            <person name="Zhang L."/>
            <person name="Thornton R."/>
            <person name="Coyle M."/>
            <person name="Francisco L."/>
            <person name="Jackson L."/>
            <person name="Javaid M."/>
            <person name="Korchina V."/>
            <person name="Kovar C."/>
            <person name="Mata R."/>
            <person name="Mathew T."/>
            <person name="Ngo R."/>
            <person name="Nguyen L."/>
            <person name="Nguyen N."/>
            <person name="Okwuonu G."/>
            <person name="Ongeri F."/>
            <person name="Pham C."/>
            <person name="Simmons D."/>
            <person name="Wilczek-Boney K."/>
            <person name="Hale W."/>
            <person name="Jakkamsetti A."/>
            <person name="Pham P."/>
            <person name="Ruth R."/>
            <person name="San Lucas F."/>
            <person name="Warren J."/>
            <person name="Zhang J."/>
            <person name="Zhao Z."/>
            <person name="Zhou C."/>
            <person name="Zhu D."/>
            <person name="Lee S."/>
            <person name="Bess C."/>
            <person name="Blankenburg K."/>
            <person name="Forbes L."/>
            <person name="Fu Q."/>
            <person name="Gubbala S."/>
            <person name="Hirani K."/>
            <person name="Jayaseelan J.C."/>
            <person name="Lara F."/>
            <person name="Munidasa M."/>
            <person name="Palculict T."/>
            <person name="Patil S."/>
            <person name="Pu L.-L."/>
            <person name="Saada N."/>
            <person name="Tang L."/>
            <person name="Weissenberger G."/>
            <person name="Zhu Y."/>
            <person name="Hemphill L."/>
            <person name="Shang Y."/>
            <person name="Youmans B."/>
            <person name="Ayvaz T."/>
            <person name="Ross M."/>
            <person name="Santibanez J."/>
            <person name="Aqrawi P."/>
            <person name="Gross S."/>
            <person name="Joshi V."/>
            <person name="Fowler G."/>
            <person name="Nazareth L."/>
            <person name="Reid J."/>
            <person name="Worley K."/>
            <person name="Petrosino J."/>
            <person name="Highlander S."/>
            <person name="Gibbs R."/>
        </authorList>
    </citation>
    <scope>NUCLEOTIDE SEQUENCE [LARGE SCALE GENOMIC DNA]</scope>
    <source>
        <strain evidence="10 11">SK1056</strain>
    </source>
</reference>
<keyword evidence="4 10" id="KW-0378">Hydrolase</keyword>
<dbReference type="InterPro" id="IPR006047">
    <property type="entry name" value="GH13_cat_dom"/>
</dbReference>
<keyword evidence="8" id="KW-0106">Calcium</keyword>
<dbReference type="InterPro" id="IPR013776">
    <property type="entry name" value="A-amylase_thermo"/>
</dbReference>
<dbReference type="InterPro" id="IPR013780">
    <property type="entry name" value="Glyco_hydro_b"/>
</dbReference>
<keyword evidence="3 8" id="KW-0479">Metal-binding</keyword>
<evidence type="ECO:0000313" key="10">
    <source>
        <dbReference type="EMBL" id="EGJ39201.1"/>
    </source>
</evidence>
<feature type="binding site" evidence="8">
    <location>
        <position position="109"/>
    </location>
    <ligand>
        <name>Ca(2+)</name>
        <dbReference type="ChEBI" id="CHEBI:29108"/>
        <label>1</label>
    </ligand>
</feature>
<accession>F3UA14</accession>
<dbReference type="EC" id="3.2.1.1" evidence="10"/>
<feature type="binding site" evidence="8">
    <location>
        <position position="211"/>
    </location>
    <ligand>
        <name>Ca(2+)</name>
        <dbReference type="ChEBI" id="CHEBI:29108"/>
        <label>2</label>
    </ligand>
</feature>
<dbReference type="Gene3D" id="2.60.40.1180">
    <property type="entry name" value="Golgi alpha-mannosidase II"/>
    <property type="match status" value="1"/>
</dbReference>
<feature type="domain" description="Glycosyl hydrolase family 13 catalytic" evidence="9">
    <location>
        <begin position="10"/>
        <end position="398"/>
    </location>
</feature>
<dbReference type="GO" id="GO:0005509">
    <property type="term" value="F:calcium ion binding"/>
    <property type="evidence" value="ECO:0007669"/>
    <property type="project" value="InterPro"/>
</dbReference>
<dbReference type="SUPFAM" id="SSF51011">
    <property type="entry name" value="Glycosyl hydrolase domain"/>
    <property type="match status" value="1"/>
</dbReference>
<proteinExistence type="inferred from homology"/>
<comment type="similarity">
    <text evidence="2">Belongs to the glycosyl hydrolase 13 family.</text>
</comment>
<evidence type="ECO:0000256" key="4">
    <source>
        <dbReference type="ARBA" id="ARBA00022801"/>
    </source>
</evidence>
<dbReference type="PATRIC" id="fig|888820.3.peg.805"/>
<feature type="binding site" evidence="8">
    <location>
        <position position="209"/>
    </location>
    <ligand>
        <name>Ca(2+)</name>
        <dbReference type="ChEBI" id="CHEBI:29108"/>
        <label>1</label>
    </ligand>
</feature>
<evidence type="ECO:0000256" key="6">
    <source>
        <dbReference type="ARBA" id="ARBA00023295"/>
    </source>
</evidence>
<dbReference type="NCBIfam" id="NF006969">
    <property type="entry name" value="PRK09441.1-2"/>
    <property type="match status" value="1"/>
</dbReference>
<dbReference type="AlphaFoldDB" id="F3UA14"/>
<dbReference type="Proteomes" id="UP000004171">
    <property type="component" value="Unassembled WGS sequence"/>
</dbReference>
<dbReference type="PIRSF" id="PIRSF001021">
    <property type="entry name" value="Alph-amls_thrmst"/>
    <property type="match status" value="1"/>
</dbReference>
<feature type="active site" description="Nucleophile" evidence="7">
    <location>
        <position position="240"/>
    </location>
</feature>
<evidence type="ECO:0000256" key="8">
    <source>
        <dbReference type="PIRSR" id="PIRSR001021-2"/>
    </source>
</evidence>
<evidence type="ECO:0000313" key="11">
    <source>
        <dbReference type="Proteomes" id="UP000004171"/>
    </source>
</evidence>
<evidence type="ECO:0000256" key="7">
    <source>
        <dbReference type="PIRSR" id="PIRSR001021-1"/>
    </source>
</evidence>
<organism evidence="10 11">
    <name type="scientific">Streptococcus sanguinis SK1056</name>
    <dbReference type="NCBI Taxonomy" id="888820"/>
    <lineage>
        <taxon>Bacteria</taxon>
        <taxon>Bacillati</taxon>
        <taxon>Bacillota</taxon>
        <taxon>Bacilli</taxon>
        <taxon>Lactobacillales</taxon>
        <taxon>Streptococcaceae</taxon>
        <taxon>Streptococcus</taxon>
    </lineage>
</organism>
<feature type="binding site" evidence="8">
    <location>
        <position position="203"/>
    </location>
    <ligand>
        <name>Ca(2+)</name>
        <dbReference type="ChEBI" id="CHEBI:29108"/>
        <label>1</label>
    </ligand>
</feature>
<dbReference type="Pfam" id="PF09154">
    <property type="entry name" value="Alpha-amy_C_pro"/>
    <property type="match status" value="1"/>
</dbReference>
<name>F3UA14_STRSA</name>
<dbReference type="InterPro" id="IPR017853">
    <property type="entry name" value="GH"/>
</dbReference>
<dbReference type="CDD" id="cd11318">
    <property type="entry name" value="AmyAc_bac_fung_AmyA"/>
    <property type="match status" value="1"/>
</dbReference>
<evidence type="ECO:0000256" key="3">
    <source>
        <dbReference type="ARBA" id="ARBA00022723"/>
    </source>
</evidence>
<keyword evidence="5" id="KW-0119">Carbohydrate metabolism</keyword>
<comment type="cofactor">
    <cofactor evidence="1">
        <name>Ca(2+)</name>
        <dbReference type="ChEBI" id="CHEBI:29108"/>
    </cofactor>
</comment>
<dbReference type="InterPro" id="IPR015237">
    <property type="entry name" value="Alpha-amylase_C_pro"/>
</dbReference>
<dbReference type="Gene3D" id="3.20.20.80">
    <property type="entry name" value="Glycosidases"/>
    <property type="match status" value="1"/>
</dbReference>
<keyword evidence="6 10" id="KW-0326">Glycosidase</keyword>
<protein>
    <submittedName>
        <fullName evidence="10">Alpha-amylase</fullName>
        <ecNumber evidence="10">3.2.1.1</ecNumber>
    </submittedName>
</protein>
<feature type="active site" description="Proton donor" evidence="7">
    <location>
        <position position="270"/>
    </location>
</feature>
<sequence>MKRKIYMENQTLMQYFEWYLPDDGQHWNRLAEDAPNLATKGIRKVWMPPAFKGTGSNDVGYGIYDLFDLGEFDQKGTVRTKYGLKEEYLRAIEALSQNGIEAIADVVLNHKAAADYKERFTVVEVDPSDRNVEISEPFEIEAWMHFAFPGRKKAYNDFEWHWYHFTGTDYDAKNNKSGIFLIQGDNKGWADDELVDNENGNYDYLMYADIDFKHPEVIQNLYDWAHWFIESTGVHGFRLDAVKHIDSFFMKNFIRDITEKYGDDFYVFGEFWNSDETANNDYLESIDYRFDLVDVKLHHNLFDASKSGANYDLRTIFDQTLAKNHPESAVTFVDNHDTQRGQALESTVEEWFKPAAYALILLREAGLPCVFYGDYYGISGEFAQDCFQELLDKLLDIRLNLAYGEQTDYFDDANCIGWTRQGMDDGQPIAVLISNDQATSKSMLVGPEWAGREFSDYLGNSSQIVTIDEEGWGEFPVEEKSVSVWSVR</sequence>
<gene>
    <name evidence="10" type="primary">amyA</name>
    <name evidence="10" type="ORF">HMPREF9393_0823</name>
</gene>